<gene>
    <name evidence="2" type="ORF">VA596_32460</name>
</gene>
<dbReference type="EMBL" id="JAYFSI010000009">
    <property type="protein sequence ID" value="MEA5364281.1"/>
    <property type="molecule type" value="Genomic_DNA"/>
</dbReference>
<comment type="caution">
    <text evidence="2">The sequence shown here is derived from an EMBL/GenBank/DDBJ whole genome shotgun (WGS) entry which is preliminary data.</text>
</comment>
<organism evidence="2 3">
    <name type="scientific">Amycolatopsis heterodermiae</name>
    <dbReference type="NCBI Taxonomy" id="3110235"/>
    <lineage>
        <taxon>Bacteria</taxon>
        <taxon>Bacillati</taxon>
        <taxon>Actinomycetota</taxon>
        <taxon>Actinomycetes</taxon>
        <taxon>Pseudonocardiales</taxon>
        <taxon>Pseudonocardiaceae</taxon>
        <taxon>Amycolatopsis</taxon>
    </lineage>
</organism>
<dbReference type="CDD" id="cd15482">
    <property type="entry name" value="Sialidase_non-viral"/>
    <property type="match status" value="1"/>
</dbReference>
<reference evidence="2 3" key="1">
    <citation type="submission" date="2023-12" db="EMBL/GenBank/DDBJ databases">
        <title>Amycolatopsis sp. V23-08.</title>
        <authorList>
            <person name="Somphong A."/>
        </authorList>
    </citation>
    <scope>NUCLEOTIDE SEQUENCE [LARGE SCALE GENOMIC DNA]</scope>
    <source>
        <strain evidence="2 3">V23-08</strain>
    </source>
</reference>
<accession>A0ABU5RGL8</accession>
<dbReference type="Pfam" id="PF13088">
    <property type="entry name" value="BNR_2"/>
    <property type="match status" value="1"/>
</dbReference>
<keyword evidence="2" id="KW-0326">Glycosidase</keyword>
<evidence type="ECO:0000313" key="2">
    <source>
        <dbReference type="EMBL" id="MEA5364281.1"/>
    </source>
</evidence>
<dbReference type="InterPro" id="IPR036278">
    <property type="entry name" value="Sialidase_sf"/>
</dbReference>
<dbReference type="RefSeq" id="WP_323332030.1">
    <property type="nucleotide sequence ID" value="NZ_JAYFSI010000009.1"/>
</dbReference>
<dbReference type="PANTHER" id="PTHR43752:SF2">
    <property type="entry name" value="BNR_ASP-BOX REPEAT FAMILY PROTEIN"/>
    <property type="match status" value="1"/>
</dbReference>
<protein>
    <submittedName>
        <fullName evidence="2">Sialidase family protein</fullName>
        <ecNumber evidence="2">3.2.1.-</ecNumber>
    </submittedName>
</protein>
<dbReference type="GO" id="GO:0016798">
    <property type="term" value="F:hydrolase activity, acting on glycosyl bonds"/>
    <property type="evidence" value="ECO:0007669"/>
    <property type="project" value="UniProtKB-KW"/>
</dbReference>
<evidence type="ECO:0000259" key="1">
    <source>
        <dbReference type="Pfam" id="PF13088"/>
    </source>
</evidence>
<keyword evidence="3" id="KW-1185">Reference proteome</keyword>
<name>A0ABU5RGL8_9PSEU</name>
<dbReference type="InterPro" id="IPR011040">
    <property type="entry name" value="Sialidase"/>
</dbReference>
<dbReference type="EC" id="3.2.1.-" evidence="2"/>
<keyword evidence="2" id="KW-0378">Hydrolase</keyword>
<dbReference type="Proteomes" id="UP001304298">
    <property type="component" value="Unassembled WGS sequence"/>
</dbReference>
<evidence type="ECO:0000313" key="3">
    <source>
        <dbReference type="Proteomes" id="UP001304298"/>
    </source>
</evidence>
<dbReference type="PANTHER" id="PTHR43752">
    <property type="entry name" value="BNR/ASP-BOX REPEAT FAMILY PROTEIN"/>
    <property type="match status" value="1"/>
</dbReference>
<feature type="domain" description="Sialidase" evidence="1">
    <location>
        <begin position="101"/>
        <end position="242"/>
    </location>
</feature>
<proteinExistence type="predicted"/>
<dbReference type="SUPFAM" id="SSF50939">
    <property type="entry name" value="Sialidases"/>
    <property type="match status" value="1"/>
</dbReference>
<sequence>MTLRPPDSPAGVLRTIRPAKPAIAYGQDTQHSAFPSVTRLPDNTLLVVYRQGSNHYTNRDGFIRSTASHDDGRTWSAPATVIAASAGTDFRDPSISLSRDGTKLYLTYFKATTTVGAAGSFFRSSADGGATWGSEVRIDASLPSSAISAPVVQLADNSLLAPHYSKSSGETFDSAWIARSTDNGATWTSTRVVNGQSASRDYQEPYLVNRGNALFLTFRWGNNASIGAALSTDNGATWSTPAAAFTGTGRPSSVWLADDTVVVYVRDSAGRFVLRATRDRGTSWLPPYVVQIPAKGGMTTYASMLETTPGQVFTVMTTEDAPSTESRLAFTYLGVGAQQTPLGFVPGEQAAVQAGYDQVVLATSFQQPNGAPPIPWWVAAGALTVTDGLLRSASADNVADNGVVETGSLDHRAEADFLWTGQAGFGVFLRYTDASNYLLFTPETGGVNIRLYKNIGGTITQLVLATGKPVNAGGFHTLTATVRAGTVIAAVNGETLIHYDLTAAENSALTGTSAGVKINEQAGSVTQCRRVVITT</sequence>
<dbReference type="Gene3D" id="2.60.120.560">
    <property type="entry name" value="Exo-inulinase, domain 1"/>
    <property type="match status" value="1"/>
</dbReference>
<dbReference type="Gene3D" id="2.120.10.10">
    <property type="match status" value="1"/>
</dbReference>